<comment type="caution">
    <text evidence="1">The sequence shown here is derived from an EMBL/GenBank/DDBJ whole genome shotgun (WGS) entry which is preliminary data.</text>
</comment>
<reference evidence="1" key="1">
    <citation type="journal article" date="2015" name="Nature">
        <title>Complex archaea that bridge the gap between prokaryotes and eukaryotes.</title>
        <authorList>
            <person name="Spang A."/>
            <person name="Saw J.H."/>
            <person name="Jorgensen S.L."/>
            <person name="Zaremba-Niedzwiedzka K."/>
            <person name="Martijn J."/>
            <person name="Lind A.E."/>
            <person name="van Eijk R."/>
            <person name="Schleper C."/>
            <person name="Guy L."/>
            <person name="Ettema T.J."/>
        </authorList>
    </citation>
    <scope>NUCLEOTIDE SEQUENCE</scope>
</reference>
<dbReference type="EMBL" id="LAZR01005290">
    <property type="protein sequence ID" value="KKN01167.1"/>
    <property type="molecule type" value="Genomic_DNA"/>
</dbReference>
<evidence type="ECO:0000313" key="1">
    <source>
        <dbReference type="EMBL" id="KKN01167.1"/>
    </source>
</evidence>
<name>A0A0F9MP12_9ZZZZ</name>
<protein>
    <submittedName>
        <fullName evidence="1">Uncharacterized protein</fullName>
    </submittedName>
</protein>
<sequence>MTESSLSEGKVLINGLTYNISSPVVGAYHSRLPGKVNIGSDNFNREQFLSQWVISDQRGGIG</sequence>
<gene>
    <name evidence="1" type="ORF">LCGC14_1130360</name>
</gene>
<accession>A0A0F9MP12</accession>
<dbReference type="AlphaFoldDB" id="A0A0F9MP12"/>
<organism evidence="1">
    <name type="scientific">marine sediment metagenome</name>
    <dbReference type="NCBI Taxonomy" id="412755"/>
    <lineage>
        <taxon>unclassified sequences</taxon>
        <taxon>metagenomes</taxon>
        <taxon>ecological metagenomes</taxon>
    </lineage>
</organism>
<proteinExistence type="predicted"/>
<feature type="non-terminal residue" evidence="1">
    <location>
        <position position="62"/>
    </location>
</feature>